<accession>A0A1J4K4C0</accession>
<evidence type="ECO:0000313" key="3">
    <source>
        <dbReference type="Proteomes" id="UP000179807"/>
    </source>
</evidence>
<evidence type="ECO:0000256" key="1">
    <source>
        <dbReference type="SAM" id="Phobius"/>
    </source>
</evidence>
<protein>
    <submittedName>
        <fullName evidence="2">Uncharacterized protein</fullName>
    </submittedName>
</protein>
<sequence length="306" mass="35344">MNLYRNYHARRKIMAVMVNSLKKQTKYQMVSLTGYKAIYSFSFFTAHILGSFLGTFLKKKKYSTYMELFSGGFLLSLGLNHIYRVSSTNPLVKYPYASVATLVIFTFLTLFTFLRESISLMDDNILTTCEIGQNASASNSEYDAILPHQKPQFHILENLSQILYYVISLFAVISLTISISRYSIDQLNENVPFFVIFRLFESSILSFFLFKMPLKKLYKYILIFVFSLPSFLIFLSNTLISEKSNFPRYFLKSCFSMLLGVYFYFGATSVHRGISSLSESFVVPFSILALSFISSFLLKIKINYNY</sequence>
<feature type="transmembrane region" description="Helical" evidence="1">
    <location>
        <begin position="277"/>
        <end position="298"/>
    </location>
</feature>
<feature type="transmembrane region" description="Helical" evidence="1">
    <location>
        <begin position="217"/>
        <end position="240"/>
    </location>
</feature>
<keyword evidence="1" id="KW-1133">Transmembrane helix</keyword>
<feature type="transmembrane region" description="Helical" evidence="1">
    <location>
        <begin position="246"/>
        <end position="265"/>
    </location>
</feature>
<dbReference type="VEuPathDB" id="TrichDB:TRFO_25788"/>
<dbReference type="RefSeq" id="XP_068359367.1">
    <property type="nucleotide sequence ID" value="XM_068504569.1"/>
</dbReference>
<feature type="transmembrane region" description="Helical" evidence="1">
    <location>
        <begin position="64"/>
        <end position="83"/>
    </location>
</feature>
<feature type="transmembrane region" description="Helical" evidence="1">
    <location>
        <begin position="190"/>
        <end position="210"/>
    </location>
</feature>
<dbReference type="AlphaFoldDB" id="A0A1J4K4C0"/>
<dbReference type="Proteomes" id="UP000179807">
    <property type="component" value="Unassembled WGS sequence"/>
</dbReference>
<dbReference type="GeneID" id="94839273"/>
<keyword evidence="1" id="KW-0812">Transmembrane</keyword>
<feature type="transmembrane region" description="Helical" evidence="1">
    <location>
        <begin position="95"/>
        <end position="114"/>
    </location>
</feature>
<keyword evidence="1" id="KW-0472">Membrane</keyword>
<organism evidence="2 3">
    <name type="scientific">Tritrichomonas foetus</name>
    <dbReference type="NCBI Taxonomy" id="1144522"/>
    <lineage>
        <taxon>Eukaryota</taxon>
        <taxon>Metamonada</taxon>
        <taxon>Parabasalia</taxon>
        <taxon>Tritrichomonadida</taxon>
        <taxon>Tritrichomonadidae</taxon>
        <taxon>Tritrichomonas</taxon>
    </lineage>
</organism>
<gene>
    <name evidence="2" type="ORF">TRFO_25788</name>
</gene>
<proteinExistence type="predicted"/>
<keyword evidence="3" id="KW-1185">Reference proteome</keyword>
<feature type="transmembrane region" description="Helical" evidence="1">
    <location>
        <begin position="37"/>
        <end position="57"/>
    </location>
</feature>
<dbReference type="EMBL" id="MLAK01000732">
    <property type="protein sequence ID" value="OHT06231.1"/>
    <property type="molecule type" value="Genomic_DNA"/>
</dbReference>
<comment type="caution">
    <text evidence="2">The sequence shown here is derived from an EMBL/GenBank/DDBJ whole genome shotgun (WGS) entry which is preliminary data.</text>
</comment>
<reference evidence="2" key="1">
    <citation type="submission" date="2016-10" db="EMBL/GenBank/DDBJ databases">
        <authorList>
            <person name="Benchimol M."/>
            <person name="Almeida L.G."/>
            <person name="Vasconcelos A.T."/>
            <person name="Perreira-Neves A."/>
            <person name="Rosa I.A."/>
            <person name="Tasca T."/>
            <person name="Bogo M.R."/>
            <person name="de Souza W."/>
        </authorList>
    </citation>
    <scope>NUCLEOTIDE SEQUENCE [LARGE SCALE GENOMIC DNA]</scope>
    <source>
        <strain evidence="2">K</strain>
    </source>
</reference>
<feature type="transmembrane region" description="Helical" evidence="1">
    <location>
        <begin position="162"/>
        <end position="184"/>
    </location>
</feature>
<evidence type="ECO:0000313" key="2">
    <source>
        <dbReference type="EMBL" id="OHT06231.1"/>
    </source>
</evidence>
<name>A0A1J4K4C0_9EUKA</name>